<comment type="caution">
    <text evidence="3">The sequence shown here is derived from an EMBL/GenBank/DDBJ whole genome shotgun (WGS) entry which is preliminary data.</text>
</comment>
<dbReference type="EMBL" id="JACAZF010000007">
    <property type="protein sequence ID" value="KAF7298552.1"/>
    <property type="molecule type" value="Genomic_DNA"/>
</dbReference>
<dbReference type="GeneID" id="59347214"/>
<protein>
    <recommendedName>
        <fullName evidence="5">F-box domain-containing protein</fullName>
    </recommendedName>
</protein>
<keyword evidence="4" id="KW-1185">Reference proteome</keyword>
<evidence type="ECO:0000313" key="3">
    <source>
        <dbReference type="EMBL" id="KAF7298552.1"/>
    </source>
</evidence>
<dbReference type="Gene3D" id="1.20.1280.50">
    <property type="match status" value="1"/>
</dbReference>
<organism evidence="3 4">
    <name type="scientific">Mycena indigotica</name>
    <dbReference type="NCBI Taxonomy" id="2126181"/>
    <lineage>
        <taxon>Eukaryota</taxon>
        <taxon>Fungi</taxon>
        <taxon>Dikarya</taxon>
        <taxon>Basidiomycota</taxon>
        <taxon>Agaricomycotina</taxon>
        <taxon>Agaricomycetes</taxon>
        <taxon>Agaricomycetidae</taxon>
        <taxon>Agaricales</taxon>
        <taxon>Marasmiineae</taxon>
        <taxon>Mycenaceae</taxon>
        <taxon>Mycena</taxon>
    </lineage>
</organism>
<proteinExistence type="predicted"/>
<sequence>MLAMDNVSDDTHGPLPPSDIHLLRKEAEQIEKAIDGLEFQLAQLKDRLAAIQGHLSVTVYPVSTLPAEILCNIFASAVSSSLGGEITRALLLITSVCQRWRHVAIADPIQKLWTNTCYFVKNVDSDVPLQFDKSLLSKLFRELPQRFHHLRRRHHLRKLLMERGQRDLMHRLCVKPLQPWILPSRGGAAFEHPRRVPGQIDRLPPEVSRHARRRADTMRRRQPDDDQRVDLVFAQMLLEAGADEARVDVLDEDGLGFERGGGGERDDAFGVHIFHLVRSCRRPRLSQHLSISRHRRDRASGRDAAAGDDVP</sequence>
<feature type="region of interest" description="Disordered" evidence="2">
    <location>
        <begin position="288"/>
        <end position="311"/>
    </location>
</feature>
<dbReference type="AlphaFoldDB" id="A0A8H6SGN3"/>
<feature type="compositionally biased region" description="Basic residues" evidence="2">
    <location>
        <begin position="288"/>
        <end position="297"/>
    </location>
</feature>
<evidence type="ECO:0000256" key="2">
    <source>
        <dbReference type="SAM" id="MobiDB-lite"/>
    </source>
</evidence>
<gene>
    <name evidence="3" type="ORF">MIND_00801900</name>
</gene>
<feature type="compositionally biased region" description="Low complexity" evidence="2">
    <location>
        <begin position="302"/>
        <end position="311"/>
    </location>
</feature>
<name>A0A8H6SGN3_9AGAR</name>
<evidence type="ECO:0000256" key="1">
    <source>
        <dbReference type="SAM" id="Coils"/>
    </source>
</evidence>
<feature type="coiled-coil region" evidence="1">
    <location>
        <begin position="20"/>
        <end position="54"/>
    </location>
</feature>
<evidence type="ECO:0008006" key="5">
    <source>
        <dbReference type="Google" id="ProtNLM"/>
    </source>
</evidence>
<keyword evidence="1" id="KW-0175">Coiled coil</keyword>
<dbReference type="OrthoDB" id="2269034at2759"/>
<accession>A0A8H6SGN3</accession>
<evidence type="ECO:0000313" key="4">
    <source>
        <dbReference type="Proteomes" id="UP000636479"/>
    </source>
</evidence>
<dbReference type="Proteomes" id="UP000636479">
    <property type="component" value="Unassembled WGS sequence"/>
</dbReference>
<reference evidence="3" key="1">
    <citation type="submission" date="2020-05" db="EMBL/GenBank/DDBJ databases">
        <title>Mycena genomes resolve the evolution of fungal bioluminescence.</title>
        <authorList>
            <person name="Tsai I.J."/>
        </authorList>
    </citation>
    <scope>NUCLEOTIDE SEQUENCE</scope>
    <source>
        <strain evidence="3">171206Taipei</strain>
    </source>
</reference>
<dbReference type="RefSeq" id="XP_037217940.1">
    <property type="nucleotide sequence ID" value="XM_037364698.1"/>
</dbReference>